<evidence type="ECO:0000259" key="1">
    <source>
        <dbReference type="PROSITE" id="PS51819"/>
    </source>
</evidence>
<dbReference type="AlphaFoldDB" id="A0A2T0MU71"/>
<dbReference type="InterPro" id="IPR004360">
    <property type="entry name" value="Glyas_Fos-R_dOase_dom"/>
</dbReference>
<dbReference type="Gene3D" id="3.10.180.10">
    <property type="entry name" value="2,3-Dihydroxybiphenyl 1,2-Dioxygenase, domain 1"/>
    <property type="match status" value="1"/>
</dbReference>
<dbReference type="Proteomes" id="UP000238312">
    <property type="component" value="Unassembled WGS sequence"/>
</dbReference>
<dbReference type="Pfam" id="PF00903">
    <property type="entry name" value="Glyoxalase"/>
    <property type="match status" value="1"/>
</dbReference>
<name>A0A2T0MU71_9ACTN</name>
<evidence type="ECO:0000313" key="3">
    <source>
        <dbReference type="Proteomes" id="UP000238312"/>
    </source>
</evidence>
<protein>
    <submittedName>
        <fullName evidence="2">Catechol 2,3-dioxygenase-like lactoylglutathione lyase family enzyme</fullName>
    </submittedName>
</protein>
<dbReference type="GO" id="GO:0051213">
    <property type="term" value="F:dioxygenase activity"/>
    <property type="evidence" value="ECO:0007669"/>
    <property type="project" value="UniProtKB-KW"/>
</dbReference>
<keyword evidence="2" id="KW-0456">Lyase</keyword>
<dbReference type="CDD" id="cd08351">
    <property type="entry name" value="ChaP_like"/>
    <property type="match status" value="1"/>
</dbReference>
<keyword evidence="2" id="KW-0560">Oxidoreductase</keyword>
<dbReference type="GO" id="GO:0016829">
    <property type="term" value="F:lyase activity"/>
    <property type="evidence" value="ECO:0007669"/>
    <property type="project" value="UniProtKB-KW"/>
</dbReference>
<accession>A0A2T0MU71</accession>
<sequence length="126" mass="13936">MPVHLNHTIVPATDRDATAAFLVEILGLEPAPVYGPFRVVSLGNGVSLDVARADGDVPPQHYAFLVSEPEFDEIWGRIKERGLTFWADPYHQRPGQINTNDGGRGLYWSDPDGHNLEIITVPYGGW</sequence>
<dbReference type="OrthoDB" id="9810341at2"/>
<comment type="caution">
    <text evidence="2">The sequence shown here is derived from an EMBL/GenBank/DDBJ whole genome shotgun (WGS) entry which is preliminary data.</text>
</comment>
<organism evidence="2 3">
    <name type="scientific">Nonomuraea fuscirosea</name>
    <dbReference type="NCBI Taxonomy" id="1291556"/>
    <lineage>
        <taxon>Bacteria</taxon>
        <taxon>Bacillati</taxon>
        <taxon>Actinomycetota</taxon>
        <taxon>Actinomycetes</taxon>
        <taxon>Streptosporangiales</taxon>
        <taxon>Streptosporangiaceae</taxon>
        <taxon>Nonomuraea</taxon>
    </lineage>
</organism>
<feature type="domain" description="VOC" evidence="1">
    <location>
        <begin position="4"/>
        <end position="121"/>
    </location>
</feature>
<dbReference type="EMBL" id="PVNG01000013">
    <property type="protein sequence ID" value="PRX62228.1"/>
    <property type="molecule type" value="Genomic_DNA"/>
</dbReference>
<dbReference type="RefSeq" id="WP_106245191.1">
    <property type="nucleotide sequence ID" value="NZ_CP109074.1"/>
</dbReference>
<evidence type="ECO:0000313" key="2">
    <source>
        <dbReference type="EMBL" id="PRX62228.1"/>
    </source>
</evidence>
<dbReference type="InterPro" id="IPR029068">
    <property type="entry name" value="Glyas_Bleomycin-R_OHBP_Dase"/>
</dbReference>
<dbReference type="PROSITE" id="PS51819">
    <property type="entry name" value="VOC"/>
    <property type="match status" value="1"/>
</dbReference>
<dbReference type="InterPro" id="IPR037523">
    <property type="entry name" value="VOC_core"/>
</dbReference>
<keyword evidence="2" id="KW-0223">Dioxygenase</keyword>
<keyword evidence="3" id="KW-1185">Reference proteome</keyword>
<gene>
    <name evidence="2" type="ORF">B0I32_113182</name>
</gene>
<proteinExistence type="predicted"/>
<dbReference type="SUPFAM" id="SSF54593">
    <property type="entry name" value="Glyoxalase/Bleomycin resistance protein/Dihydroxybiphenyl dioxygenase"/>
    <property type="match status" value="1"/>
</dbReference>
<reference evidence="2 3" key="1">
    <citation type="submission" date="2018-03" db="EMBL/GenBank/DDBJ databases">
        <title>Genomic Encyclopedia of Type Strains, Phase III (KMG-III): the genomes of soil and plant-associated and newly described type strains.</title>
        <authorList>
            <person name="Whitman W."/>
        </authorList>
    </citation>
    <scope>NUCLEOTIDE SEQUENCE [LARGE SCALE GENOMIC DNA]</scope>
    <source>
        <strain evidence="2 3">CGMCC 4.7104</strain>
    </source>
</reference>